<dbReference type="AlphaFoldDB" id="A0ABD3A5C6"/>
<organism evidence="1 2">
    <name type="scientific">Cinchona calisaya</name>
    <dbReference type="NCBI Taxonomy" id="153742"/>
    <lineage>
        <taxon>Eukaryota</taxon>
        <taxon>Viridiplantae</taxon>
        <taxon>Streptophyta</taxon>
        <taxon>Embryophyta</taxon>
        <taxon>Tracheophyta</taxon>
        <taxon>Spermatophyta</taxon>
        <taxon>Magnoliopsida</taxon>
        <taxon>eudicotyledons</taxon>
        <taxon>Gunneridae</taxon>
        <taxon>Pentapetalae</taxon>
        <taxon>asterids</taxon>
        <taxon>lamiids</taxon>
        <taxon>Gentianales</taxon>
        <taxon>Rubiaceae</taxon>
        <taxon>Cinchonoideae</taxon>
        <taxon>Cinchoneae</taxon>
        <taxon>Cinchona</taxon>
    </lineage>
</organism>
<proteinExistence type="predicted"/>
<gene>
    <name evidence="1" type="ORF">ACH5RR_011597</name>
</gene>
<keyword evidence="2" id="KW-1185">Reference proteome</keyword>
<evidence type="ECO:0000313" key="1">
    <source>
        <dbReference type="EMBL" id="KAL3526941.1"/>
    </source>
</evidence>
<accession>A0ABD3A5C6</accession>
<name>A0ABD3A5C6_9GENT</name>
<dbReference type="Proteomes" id="UP001630127">
    <property type="component" value="Unassembled WGS sequence"/>
</dbReference>
<evidence type="ECO:0000313" key="2">
    <source>
        <dbReference type="Proteomes" id="UP001630127"/>
    </source>
</evidence>
<reference evidence="1 2" key="1">
    <citation type="submission" date="2024-11" db="EMBL/GenBank/DDBJ databases">
        <title>A near-complete genome assembly of Cinchona calisaya.</title>
        <authorList>
            <person name="Lian D.C."/>
            <person name="Zhao X.W."/>
            <person name="Wei L."/>
        </authorList>
    </citation>
    <scope>NUCLEOTIDE SEQUENCE [LARGE SCALE GENOMIC DNA]</scope>
    <source>
        <tissue evidence="1">Nenye</tissue>
    </source>
</reference>
<sequence>MNVRREKHGESVSLVQKFYPSSFGPPDYNNERRTAEMHDYNFVSFTRKLDLTGIIKKKKPLPFCFILLGVNFGVPHSSDISGGGLLSEDSCCNKLSSVSNV</sequence>
<protein>
    <submittedName>
        <fullName evidence="1">Uncharacterized protein</fullName>
    </submittedName>
</protein>
<comment type="caution">
    <text evidence="1">The sequence shown here is derived from an EMBL/GenBank/DDBJ whole genome shotgun (WGS) entry which is preliminary data.</text>
</comment>
<dbReference type="EMBL" id="JBJUIK010000005">
    <property type="protein sequence ID" value="KAL3526941.1"/>
    <property type="molecule type" value="Genomic_DNA"/>
</dbReference>